<evidence type="ECO:0000256" key="3">
    <source>
        <dbReference type="ARBA" id="ARBA00023274"/>
    </source>
</evidence>
<accession>A0A967AFW4</accession>
<dbReference type="GO" id="GO:0003735">
    <property type="term" value="F:structural constituent of ribosome"/>
    <property type="evidence" value="ECO:0007669"/>
    <property type="project" value="InterPro"/>
</dbReference>
<evidence type="ECO:0000256" key="4">
    <source>
        <dbReference type="ARBA" id="ARBA00035178"/>
    </source>
</evidence>
<feature type="compositionally biased region" description="Basic residues" evidence="6">
    <location>
        <begin position="1"/>
        <end position="22"/>
    </location>
</feature>
<dbReference type="Pfam" id="PF01783">
    <property type="entry name" value="Ribosomal_L32p"/>
    <property type="match status" value="1"/>
</dbReference>
<evidence type="ECO:0000256" key="5">
    <source>
        <dbReference type="HAMAP-Rule" id="MF_00340"/>
    </source>
</evidence>
<dbReference type="PANTHER" id="PTHR35534:SF1">
    <property type="entry name" value="LARGE RIBOSOMAL SUBUNIT PROTEIN BL32"/>
    <property type="match status" value="1"/>
</dbReference>
<dbReference type="InterPro" id="IPR044957">
    <property type="entry name" value="Ribosomal_bL32_bact"/>
</dbReference>
<dbReference type="Proteomes" id="UP000643701">
    <property type="component" value="Unassembled WGS sequence"/>
</dbReference>
<keyword evidence="2 5" id="KW-0689">Ribosomal protein</keyword>
<dbReference type="InterPro" id="IPR011332">
    <property type="entry name" value="Ribosomal_zn-bd"/>
</dbReference>
<name>A0A967AFW4_9FLAO</name>
<evidence type="ECO:0000313" key="8">
    <source>
        <dbReference type="Proteomes" id="UP000643701"/>
    </source>
</evidence>
<dbReference type="GO" id="GO:0015934">
    <property type="term" value="C:large ribosomal subunit"/>
    <property type="evidence" value="ECO:0007669"/>
    <property type="project" value="InterPro"/>
</dbReference>
<evidence type="ECO:0000256" key="2">
    <source>
        <dbReference type="ARBA" id="ARBA00022980"/>
    </source>
</evidence>
<dbReference type="PANTHER" id="PTHR35534">
    <property type="entry name" value="50S RIBOSOMAL PROTEIN L32"/>
    <property type="match status" value="1"/>
</dbReference>
<sequence length="68" mass="8016">MAHPKRKISKTRRDKRRTHYKAKAPQIATDPTTGEAHVYHRAHWSEGKLFYRGEVVIDKSEEEIEVED</sequence>
<feature type="region of interest" description="Disordered" evidence="6">
    <location>
        <begin position="1"/>
        <end position="34"/>
    </location>
</feature>
<evidence type="ECO:0000313" key="7">
    <source>
        <dbReference type="EMBL" id="NGZ90818.1"/>
    </source>
</evidence>
<keyword evidence="3 5" id="KW-0687">Ribonucleoprotein</keyword>
<evidence type="ECO:0000256" key="1">
    <source>
        <dbReference type="ARBA" id="ARBA00008560"/>
    </source>
</evidence>
<protein>
    <recommendedName>
        <fullName evidence="4 5">Large ribosomal subunit protein bL32</fullName>
    </recommendedName>
</protein>
<dbReference type="SUPFAM" id="SSF57829">
    <property type="entry name" value="Zn-binding ribosomal proteins"/>
    <property type="match status" value="1"/>
</dbReference>
<dbReference type="RefSeq" id="WP_166401051.1">
    <property type="nucleotide sequence ID" value="NZ_JAANAS010000105.1"/>
</dbReference>
<evidence type="ECO:0000256" key="6">
    <source>
        <dbReference type="SAM" id="MobiDB-lite"/>
    </source>
</evidence>
<dbReference type="EMBL" id="JAANAS010000105">
    <property type="protein sequence ID" value="NGZ90818.1"/>
    <property type="molecule type" value="Genomic_DNA"/>
</dbReference>
<organism evidence="7 8">
    <name type="scientific">Psychroflexus maritimus</name>
    <dbReference type="NCBI Taxonomy" id="2714865"/>
    <lineage>
        <taxon>Bacteria</taxon>
        <taxon>Pseudomonadati</taxon>
        <taxon>Bacteroidota</taxon>
        <taxon>Flavobacteriia</taxon>
        <taxon>Flavobacteriales</taxon>
        <taxon>Flavobacteriaceae</taxon>
        <taxon>Psychroflexus</taxon>
    </lineage>
</organism>
<dbReference type="HAMAP" id="MF_00340">
    <property type="entry name" value="Ribosomal_bL32"/>
    <property type="match status" value="1"/>
</dbReference>
<dbReference type="NCBIfam" id="TIGR01031">
    <property type="entry name" value="rpmF_bact"/>
    <property type="match status" value="1"/>
</dbReference>
<dbReference type="AlphaFoldDB" id="A0A967AFW4"/>
<keyword evidence="8" id="KW-1185">Reference proteome</keyword>
<gene>
    <name evidence="5 7" type="primary">rpmF</name>
    <name evidence="7" type="ORF">G7034_11220</name>
</gene>
<comment type="caution">
    <text evidence="7">The sequence shown here is derived from an EMBL/GenBank/DDBJ whole genome shotgun (WGS) entry which is preliminary data.</text>
</comment>
<dbReference type="InterPro" id="IPR002677">
    <property type="entry name" value="Ribosomal_bL32"/>
</dbReference>
<proteinExistence type="inferred from homology"/>
<comment type="similarity">
    <text evidence="1 5">Belongs to the bacterial ribosomal protein bL32 family.</text>
</comment>
<reference evidence="7" key="1">
    <citation type="submission" date="2020-03" db="EMBL/GenBank/DDBJ databases">
        <title>Psychroflexus Maritimus sp. nov., isolate from marine sediment.</title>
        <authorList>
            <person name="Zhong Y.-L."/>
        </authorList>
    </citation>
    <scope>NUCLEOTIDE SEQUENCE</scope>
    <source>
        <strain evidence="7">C1</strain>
    </source>
</reference>
<dbReference type="GO" id="GO:0006412">
    <property type="term" value="P:translation"/>
    <property type="evidence" value="ECO:0007669"/>
    <property type="project" value="UniProtKB-UniRule"/>
</dbReference>